<evidence type="ECO:0000256" key="5">
    <source>
        <dbReference type="ARBA" id="ARBA00022692"/>
    </source>
</evidence>
<dbReference type="GeneID" id="136823742"/>
<evidence type="ECO:0000256" key="3">
    <source>
        <dbReference type="ARBA" id="ARBA00019359"/>
    </source>
</evidence>
<dbReference type="AlphaFoldDB" id="A0A7M5V9X1"/>
<feature type="transmembrane region" description="Helical" evidence="9">
    <location>
        <begin position="154"/>
        <end position="182"/>
    </location>
</feature>
<dbReference type="OrthoDB" id="2020542at2759"/>
<keyword evidence="4" id="KW-0813">Transport</keyword>
<dbReference type="Gene3D" id="1.20.1740.10">
    <property type="entry name" value="Amino acid/polyamine transporter I"/>
    <property type="match status" value="1"/>
</dbReference>
<feature type="region of interest" description="Disordered" evidence="8">
    <location>
        <begin position="530"/>
        <end position="569"/>
    </location>
</feature>
<keyword evidence="5 9" id="KW-0812">Transmembrane</keyword>
<feature type="transmembrane region" description="Helical" evidence="9">
    <location>
        <begin position="314"/>
        <end position="334"/>
    </location>
</feature>
<dbReference type="GO" id="GO:0015379">
    <property type="term" value="F:potassium:chloride symporter activity"/>
    <property type="evidence" value="ECO:0007669"/>
    <property type="project" value="TreeGrafter"/>
</dbReference>
<feature type="compositionally biased region" description="Basic and acidic residues" evidence="8">
    <location>
        <begin position="530"/>
        <end position="540"/>
    </location>
</feature>
<feature type="transmembrane region" description="Helical" evidence="9">
    <location>
        <begin position="601"/>
        <end position="634"/>
    </location>
</feature>
<feature type="transmembrane region" description="Helical" evidence="9">
    <location>
        <begin position="278"/>
        <end position="302"/>
    </location>
</feature>
<dbReference type="InterPro" id="IPR004842">
    <property type="entry name" value="SLC12A_fam"/>
</dbReference>
<organism evidence="11 12">
    <name type="scientific">Clytia hemisphaerica</name>
    <dbReference type="NCBI Taxonomy" id="252671"/>
    <lineage>
        <taxon>Eukaryota</taxon>
        <taxon>Metazoa</taxon>
        <taxon>Cnidaria</taxon>
        <taxon>Hydrozoa</taxon>
        <taxon>Hydroidolina</taxon>
        <taxon>Leptothecata</taxon>
        <taxon>Obeliida</taxon>
        <taxon>Clytiidae</taxon>
        <taxon>Clytia</taxon>
    </lineage>
</organism>
<feature type="domain" description="Amino acid permease/ SLC12A" evidence="10">
    <location>
        <begin position="92"/>
        <end position="469"/>
    </location>
</feature>
<feature type="transmembrane region" description="Helical" evidence="9">
    <location>
        <begin position="433"/>
        <end position="452"/>
    </location>
</feature>
<feature type="transmembrane region" description="Helical" evidence="9">
    <location>
        <begin position="119"/>
        <end position="142"/>
    </location>
</feature>
<protein>
    <recommendedName>
        <fullName evidence="3">Solute carrier family 12 member 9</fullName>
    </recommendedName>
</protein>
<dbReference type="PANTHER" id="PTHR11827:SF6">
    <property type="entry name" value="SOLUTE CARRIER FAMILY 12 MEMBER 8"/>
    <property type="match status" value="1"/>
</dbReference>
<evidence type="ECO:0000256" key="9">
    <source>
        <dbReference type="SAM" id="Phobius"/>
    </source>
</evidence>
<dbReference type="Proteomes" id="UP000594262">
    <property type="component" value="Unplaced"/>
</dbReference>
<comment type="similarity">
    <text evidence="2">Belongs to the SLC12A transporter family.</text>
</comment>
<dbReference type="GO" id="GO:0055064">
    <property type="term" value="P:chloride ion homeostasis"/>
    <property type="evidence" value="ECO:0007669"/>
    <property type="project" value="TreeGrafter"/>
</dbReference>
<evidence type="ECO:0000256" key="8">
    <source>
        <dbReference type="SAM" id="MobiDB-lite"/>
    </source>
</evidence>
<accession>A0A7M5V9X1</accession>
<dbReference type="GO" id="GO:0006884">
    <property type="term" value="P:cell volume homeostasis"/>
    <property type="evidence" value="ECO:0007669"/>
    <property type="project" value="TreeGrafter"/>
</dbReference>
<dbReference type="Pfam" id="PF00324">
    <property type="entry name" value="AA_permease"/>
    <property type="match status" value="1"/>
</dbReference>
<proteinExistence type="inferred from homology"/>
<dbReference type="GO" id="GO:1990573">
    <property type="term" value="P:potassium ion import across plasma membrane"/>
    <property type="evidence" value="ECO:0007669"/>
    <property type="project" value="TreeGrafter"/>
</dbReference>
<dbReference type="GO" id="GO:0016020">
    <property type="term" value="C:membrane"/>
    <property type="evidence" value="ECO:0007669"/>
    <property type="project" value="UniProtKB-SubCell"/>
</dbReference>
<dbReference type="RefSeq" id="XP_066936337.1">
    <property type="nucleotide sequence ID" value="XM_067080236.1"/>
</dbReference>
<sequence>MGENGSVNGDKVGRRNVNGVDWNQYGLASDTNHPAALNDNGSKGFLSSYPKEEVKELFEHEQENGSETDQEPWWKSNFFVTKKVLFGTWDGVFTSCVMNIVGVVVFLRTGWMVGFAGTGLSLLILLISFLVALVTLMSAVGVSDRCDLGHGGVYFILTHVLGGKVGGTVGLMYCVGHCIATSLYCTGFSESMVGLMNWDHPWAIRLVSIITLVVLVGIALSGVKWIVRFQLVLIIILAIAMCDFILGTLAQEKPESGFSGFKNANFVENLKSDFNKDISFFVVFGVFFPTACGVLAGVNMSGDLKEPGQNIPEGSVAALALCGFIYTILVLFLGSTCTREALQTDSLIMEKISLVGALLIFGLFVAALSSILGGLVGPPRVLQRIAEDNVLPILKPFAELSGGNKEPRNATLLCASIALIFIFVGNLNQLAPIVTMPFLMTYTIINYAYFAMAMSYDVKLKQTARVEGRYNSPTKNNNKSVEMCDYGSTTVTKRRTWENGNEYHELTSDDGGDVVAEEETVIDNSKTLEVKEPPDYDTSQRESGLAVSDHDEELNVESNRVSSEDTTSYQRQRSLNEGQYLEFIHERNTNTLYGRLCNRWVSLFTSFVCLVLSFCVSWAYALANLSITLILFIFVSQARPGLSPGVASDFNFGVWLCTLLPRDKKDEEQEHVIIQSSQVPYGISMHVITQENMDYEHRDRKHLASTINKPQPYH</sequence>
<name>A0A7M5V9X1_9CNID</name>
<keyword evidence="12" id="KW-1185">Reference proteome</keyword>
<feature type="transmembrane region" description="Helical" evidence="9">
    <location>
        <begin position="202"/>
        <end position="223"/>
    </location>
</feature>
<comment type="subcellular location">
    <subcellularLocation>
        <location evidence="1">Membrane</location>
        <topology evidence="1">Multi-pass membrane protein</topology>
    </subcellularLocation>
</comment>
<feature type="transmembrane region" description="Helical" evidence="9">
    <location>
        <begin position="354"/>
        <end position="376"/>
    </location>
</feature>
<dbReference type="PANTHER" id="PTHR11827">
    <property type="entry name" value="SOLUTE CARRIER FAMILY 12, CATION COTRANSPORTERS"/>
    <property type="match status" value="1"/>
</dbReference>
<feature type="transmembrane region" description="Helical" evidence="9">
    <location>
        <begin position="84"/>
        <end position="107"/>
    </location>
</feature>
<evidence type="ECO:0000313" key="12">
    <source>
        <dbReference type="Proteomes" id="UP000594262"/>
    </source>
</evidence>
<evidence type="ECO:0000313" key="11">
    <source>
        <dbReference type="EnsemblMetazoa" id="CLYHEMP012384.1"/>
    </source>
</evidence>
<evidence type="ECO:0000256" key="6">
    <source>
        <dbReference type="ARBA" id="ARBA00022989"/>
    </source>
</evidence>
<keyword evidence="6 9" id="KW-1133">Transmembrane helix</keyword>
<feature type="transmembrane region" description="Helical" evidence="9">
    <location>
        <begin position="230"/>
        <end position="250"/>
    </location>
</feature>
<evidence type="ECO:0000256" key="4">
    <source>
        <dbReference type="ARBA" id="ARBA00022448"/>
    </source>
</evidence>
<dbReference type="InterPro" id="IPR004841">
    <property type="entry name" value="AA-permease/SLC12A_dom"/>
</dbReference>
<evidence type="ECO:0000256" key="1">
    <source>
        <dbReference type="ARBA" id="ARBA00004141"/>
    </source>
</evidence>
<dbReference type="GO" id="GO:0055075">
    <property type="term" value="P:potassium ion homeostasis"/>
    <property type="evidence" value="ECO:0007669"/>
    <property type="project" value="TreeGrafter"/>
</dbReference>
<feature type="compositionally biased region" description="Polar residues" evidence="8">
    <location>
        <begin position="556"/>
        <end position="569"/>
    </location>
</feature>
<evidence type="ECO:0000256" key="2">
    <source>
        <dbReference type="ARBA" id="ARBA00010593"/>
    </source>
</evidence>
<evidence type="ECO:0000256" key="7">
    <source>
        <dbReference type="ARBA" id="ARBA00023136"/>
    </source>
</evidence>
<dbReference type="EnsemblMetazoa" id="CLYHEMT012384.1">
    <property type="protein sequence ID" value="CLYHEMP012384.1"/>
    <property type="gene ID" value="CLYHEMG012384"/>
</dbReference>
<keyword evidence="7 9" id="KW-0472">Membrane</keyword>
<evidence type="ECO:0000259" key="10">
    <source>
        <dbReference type="Pfam" id="PF00324"/>
    </source>
</evidence>
<dbReference type="FunFam" id="1.20.1740.10:FF:000013">
    <property type="entry name" value="Solute carrier family 12 member"/>
    <property type="match status" value="1"/>
</dbReference>
<reference evidence="11" key="1">
    <citation type="submission" date="2021-01" db="UniProtKB">
        <authorList>
            <consortium name="EnsemblMetazoa"/>
        </authorList>
    </citation>
    <scope>IDENTIFICATION</scope>
</reference>